<dbReference type="CDD" id="cd13578">
    <property type="entry name" value="PBP2_Bug27"/>
    <property type="match status" value="1"/>
</dbReference>
<feature type="chain" id="PRO_5047238514" evidence="2">
    <location>
        <begin position="28"/>
        <end position="330"/>
    </location>
</feature>
<proteinExistence type="inferred from homology"/>
<dbReference type="InterPro" id="IPR005064">
    <property type="entry name" value="BUG"/>
</dbReference>
<sequence>MYRLDRRSRRGCVAVWACLAISGPALAGAQQETDYPTRTIRLISGFAPGGATDVVARVIAQNLTEAFGQTVVVENRPGASGNIGADSVARSAPDGYTLYLANATIAMPSMFPRLPFNAGRDFAPVSLVGYGPSVLVVNPKFPVRSVSQLIEYLSHRPGKVDYASGGVGNITHMSMELFESMAGVQMVHVPYKGGAPSTNAVMSGEVPVAFSSITAVLSHIRQGSLVPLAISSSERSPALPDVPTLAEAGVPGYEATSWYGILVPAATPAPVVEKLSHAIRKSLQRKDFQEKLLAQGVQPAAGGADEFRSYMATELHKWADIIAKAKITAE</sequence>
<evidence type="ECO:0000256" key="1">
    <source>
        <dbReference type="ARBA" id="ARBA00006987"/>
    </source>
</evidence>
<dbReference type="SUPFAM" id="SSF53850">
    <property type="entry name" value="Periplasmic binding protein-like II"/>
    <property type="match status" value="1"/>
</dbReference>
<comment type="caution">
    <text evidence="3">The sequence shown here is derived from an EMBL/GenBank/DDBJ whole genome shotgun (WGS) entry which is preliminary data.</text>
</comment>
<feature type="signal peptide" evidence="2">
    <location>
        <begin position="1"/>
        <end position="27"/>
    </location>
</feature>
<evidence type="ECO:0000256" key="2">
    <source>
        <dbReference type="SAM" id="SignalP"/>
    </source>
</evidence>
<dbReference type="InterPro" id="IPR042100">
    <property type="entry name" value="Bug_dom1"/>
</dbReference>
<dbReference type="RefSeq" id="WP_279816093.1">
    <property type="nucleotide sequence ID" value="NZ_BAAAEN010000013.1"/>
</dbReference>
<dbReference type="PANTHER" id="PTHR42928">
    <property type="entry name" value="TRICARBOXYLATE-BINDING PROTEIN"/>
    <property type="match status" value="1"/>
</dbReference>
<name>A0ABN1C7W4_9BURK</name>
<evidence type="ECO:0000313" key="4">
    <source>
        <dbReference type="Proteomes" id="UP001501706"/>
    </source>
</evidence>
<protein>
    <submittedName>
        <fullName evidence="3">Tripartite tricarboxylate transporter substrate binding protein</fullName>
    </submittedName>
</protein>
<keyword evidence="2" id="KW-0732">Signal</keyword>
<comment type="similarity">
    <text evidence="1">Belongs to the UPF0065 (bug) family.</text>
</comment>
<gene>
    <name evidence="3" type="ORF">GCM10009097_33350</name>
</gene>
<dbReference type="PANTHER" id="PTHR42928:SF5">
    <property type="entry name" value="BLR1237 PROTEIN"/>
    <property type="match status" value="1"/>
</dbReference>
<dbReference type="Gene3D" id="3.40.190.10">
    <property type="entry name" value="Periplasmic binding protein-like II"/>
    <property type="match status" value="1"/>
</dbReference>
<dbReference type="PIRSF" id="PIRSF017082">
    <property type="entry name" value="YflP"/>
    <property type="match status" value="1"/>
</dbReference>
<dbReference type="Gene3D" id="3.40.190.150">
    <property type="entry name" value="Bordetella uptake gene, domain 1"/>
    <property type="match status" value="1"/>
</dbReference>
<reference evidence="3 4" key="1">
    <citation type="journal article" date="2019" name="Int. J. Syst. Evol. Microbiol.">
        <title>The Global Catalogue of Microorganisms (GCM) 10K type strain sequencing project: providing services to taxonomists for standard genome sequencing and annotation.</title>
        <authorList>
            <consortium name="The Broad Institute Genomics Platform"/>
            <consortium name="The Broad Institute Genome Sequencing Center for Infectious Disease"/>
            <person name="Wu L."/>
            <person name="Ma J."/>
        </authorList>
    </citation>
    <scope>NUCLEOTIDE SEQUENCE [LARGE SCALE GENOMIC DNA]</scope>
    <source>
        <strain evidence="3 4">JCM 14330</strain>
    </source>
</reference>
<dbReference type="Pfam" id="PF03401">
    <property type="entry name" value="TctC"/>
    <property type="match status" value="1"/>
</dbReference>
<keyword evidence="4" id="KW-1185">Reference proteome</keyword>
<evidence type="ECO:0000313" key="3">
    <source>
        <dbReference type="EMBL" id="GAA0513319.1"/>
    </source>
</evidence>
<dbReference type="Proteomes" id="UP001501706">
    <property type="component" value="Unassembled WGS sequence"/>
</dbReference>
<dbReference type="EMBL" id="BAAAEN010000013">
    <property type="protein sequence ID" value="GAA0513319.1"/>
    <property type="molecule type" value="Genomic_DNA"/>
</dbReference>
<organism evidence="3 4">
    <name type="scientific">Pigmentiphaga daeguensis</name>
    <dbReference type="NCBI Taxonomy" id="414049"/>
    <lineage>
        <taxon>Bacteria</taxon>
        <taxon>Pseudomonadati</taxon>
        <taxon>Pseudomonadota</taxon>
        <taxon>Betaproteobacteria</taxon>
        <taxon>Burkholderiales</taxon>
        <taxon>Alcaligenaceae</taxon>
        <taxon>Pigmentiphaga</taxon>
    </lineage>
</organism>
<accession>A0ABN1C7W4</accession>